<reference evidence="4" key="1">
    <citation type="journal article" date="2019" name="Int. J. Syst. Evol. Microbiol.">
        <title>The Global Catalogue of Microorganisms (GCM) 10K type strain sequencing project: providing services to taxonomists for standard genome sequencing and annotation.</title>
        <authorList>
            <consortium name="The Broad Institute Genomics Platform"/>
            <consortium name="The Broad Institute Genome Sequencing Center for Infectious Disease"/>
            <person name="Wu L."/>
            <person name="Ma J."/>
        </authorList>
    </citation>
    <scope>NUCLEOTIDE SEQUENCE [LARGE SCALE GENOMIC DNA]</scope>
    <source>
        <strain evidence="4">JCM 13595</strain>
    </source>
</reference>
<dbReference type="Pfam" id="PF04314">
    <property type="entry name" value="PCuAC"/>
    <property type="match status" value="1"/>
</dbReference>
<feature type="region of interest" description="Disordered" evidence="1">
    <location>
        <begin position="171"/>
        <end position="191"/>
    </location>
</feature>
<organism evidence="3 4">
    <name type="scientific">Yaniella flava</name>
    <dbReference type="NCBI Taxonomy" id="287930"/>
    <lineage>
        <taxon>Bacteria</taxon>
        <taxon>Bacillati</taxon>
        <taxon>Actinomycetota</taxon>
        <taxon>Actinomycetes</taxon>
        <taxon>Micrococcales</taxon>
        <taxon>Micrococcaceae</taxon>
        <taxon>Yaniella</taxon>
    </lineage>
</organism>
<dbReference type="PANTHER" id="PTHR36302">
    <property type="entry name" value="BLR7088 PROTEIN"/>
    <property type="match status" value="1"/>
</dbReference>
<gene>
    <name evidence="3" type="ORF">GCM10009720_20520</name>
</gene>
<evidence type="ECO:0000313" key="4">
    <source>
        <dbReference type="Proteomes" id="UP001501461"/>
    </source>
</evidence>
<evidence type="ECO:0000256" key="2">
    <source>
        <dbReference type="SAM" id="SignalP"/>
    </source>
</evidence>
<dbReference type="InterPro" id="IPR036182">
    <property type="entry name" value="PCuAC_sf"/>
</dbReference>
<keyword evidence="4" id="KW-1185">Reference proteome</keyword>
<evidence type="ECO:0000313" key="3">
    <source>
        <dbReference type="EMBL" id="GAA2039871.1"/>
    </source>
</evidence>
<dbReference type="PANTHER" id="PTHR36302:SF1">
    <property type="entry name" value="COPPER CHAPERONE PCU(A)C"/>
    <property type="match status" value="1"/>
</dbReference>
<dbReference type="Proteomes" id="UP001501461">
    <property type="component" value="Unassembled WGS sequence"/>
</dbReference>
<dbReference type="PROSITE" id="PS51257">
    <property type="entry name" value="PROKAR_LIPOPROTEIN"/>
    <property type="match status" value="1"/>
</dbReference>
<dbReference type="SUPFAM" id="SSF110087">
    <property type="entry name" value="DR1885-like metal-binding protein"/>
    <property type="match status" value="1"/>
</dbReference>
<sequence length="191" mass="20439">MKKLVPLFATTAVAGLVLAGCGSEDQADATGEQSANGEIFTVEDPWIKATEESLDESSDHTMTGAFAHLTNVSGEEQTIIGAEAEIADVVELHEVVDNGGVNLMQEKEGGFPVAADETYELNPGEDHVMLMELAEEINPGDPIEITLELENGETQSIEFIAKEYVGAQENYGDIEDDGHEGHGAEDAEHDH</sequence>
<feature type="chain" id="PRO_5045947958" description="Copper chaperone PCu(A)C" evidence="2">
    <location>
        <begin position="20"/>
        <end position="191"/>
    </location>
</feature>
<dbReference type="Gene3D" id="2.60.40.1890">
    <property type="entry name" value="PCu(A)C copper chaperone"/>
    <property type="match status" value="1"/>
</dbReference>
<protein>
    <recommendedName>
        <fullName evidence="5">Copper chaperone PCu(A)C</fullName>
    </recommendedName>
</protein>
<feature type="signal peptide" evidence="2">
    <location>
        <begin position="1"/>
        <end position="19"/>
    </location>
</feature>
<dbReference type="RefSeq" id="WP_343958268.1">
    <property type="nucleotide sequence ID" value="NZ_BAAAMN010000041.1"/>
</dbReference>
<proteinExistence type="predicted"/>
<keyword evidence="2" id="KW-0732">Signal</keyword>
<dbReference type="InterPro" id="IPR007410">
    <property type="entry name" value="LpqE-like"/>
</dbReference>
<evidence type="ECO:0008006" key="5">
    <source>
        <dbReference type="Google" id="ProtNLM"/>
    </source>
</evidence>
<evidence type="ECO:0000256" key="1">
    <source>
        <dbReference type="SAM" id="MobiDB-lite"/>
    </source>
</evidence>
<comment type="caution">
    <text evidence="3">The sequence shown here is derived from an EMBL/GenBank/DDBJ whole genome shotgun (WGS) entry which is preliminary data.</text>
</comment>
<name>A0ABP5G6T8_9MICC</name>
<feature type="compositionally biased region" description="Basic and acidic residues" evidence="1">
    <location>
        <begin position="179"/>
        <end position="191"/>
    </location>
</feature>
<accession>A0ABP5G6T8</accession>
<dbReference type="InterPro" id="IPR058248">
    <property type="entry name" value="Lxx211020-like"/>
</dbReference>
<dbReference type="EMBL" id="BAAAMN010000041">
    <property type="protein sequence ID" value="GAA2039871.1"/>
    <property type="molecule type" value="Genomic_DNA"/>
</dbReference>